<sequence>MATTLANRAAANQNIGLSRLVSNFLRNLSTASSTQNPGASSSSSASKKPKRKKKKNLFEVAQILPNWGLGYHMAKTHWTDVSYQITKINLYKDGRHGKAWGVAHKDGLPAADAPKKISGVHKRCWRYLPHLSKPGKMTPNLIKPTENAPKPEAQVA</sequence>
<feature type="compositionally biased region" description="Polar residues" evidence="1">
    <location>
        <begin position="30"/>
        <end position="39"/>
    </location>
</feature>
<dbReference type="GO" id="GO:0005739">
    <property type="term" value="C:mitochondrion"/>
    <property type="evidence" value="ECO:0007669"/>
    <property type="project" value="InterPro"/>
</dbReference>
<protein>
    <submittedName>
        <fullName evidence="3">Uncharacterized protein LOC110411833</fullName>
    </submittedName>
</protein>
<dbReference type="RefSeq" id="XP_021277840.1">
    <property type="nucleotide sequence ID" value="XM_021422165.1"/>
</dbReference>
<dbReference type="GO" id="GO:0003735">
    <property type="term" value="F:structural constituent of ribosome"/>
    <property type="evidence" value="ECO:0007669"/>
    <property type="project" value="InterPro"/>
</dbReference>
<dbReference type="OrthoDB" id="16434at2759"/>
<organism evidence="2 3">
    <name type="scientific">Herrania umbratica</name>
    <dbReference type="NCBI Taxonomy" id="108875"/>
    <lineage>
        <taxon>Eukaryota</taxon>
        <taxon>Viridiplantae</taxon>
        <taxon>Streptophyta</taxon>
        <taxon>Embryophyta</taxon>
        <taxon>Tracheophyta</taxon>
        <taxon>Spermatophyta</taxon>
        <taxon>Magnoliopsida</taxon>
        <taxon>eudicotyledons</taxon>
        <taxon>Gunneridae</taxon>
        <taxon>Pentapetalae</taxon>
        <taxon>rosids</taxon>
        <taxon>malvids</taxon>
        <taxon>Malvales</taxon>
        <taxon>Malvaceae</taxon>
        <taxon>Byttnerioideae</taxon>
        <taxon>Herrania</taxon>
    </lineage>
</organism>
<proteinExistence type="predicted"/>
<gene>
    <name evidence="3" type="primary">LOC110411833</name>
</gene>
<feature type="region of interest" description="Disordered" evidence="1">
    <location>
        <begin position="136"/>
        <end position="156"/>
    </location>
</feature>
<keyword evidence="2" id="KW-1185">Reference proteome</keyword>
<dbReference type="Pfam" id="PF16053">
    <property type="entry name" value="MRP-S34"/>
    <property type="match status" value="1"/>
</dbReference>
<name>A0A6J0ZSZ6_9ROSI</name>
<dbReference type="PANTHER" id="PTHR35316:SF1">
    <property type="entry name" value="28S RIBOSOMAL S34 PROTEIN"/>
    <property type="match status" value="1"/>
</dbReference>
<dbReference type="AlphaFoldDB" id="A0A6J0ZSZ6"/>
<evidence type="ECO:0000313" key="3">
    <source>
        <dbReference type="RefSeq" id="XP_021277840.1"/>
    </source>
</evidence>
<evidence type="ECO:0000256" key="1">
    <source>
        <dbReference type="SAM" id="MobiDB-lite"/>
    </source>
</evidence>
<dbReference type="InterPro" id="IPR032053">
    <property type="entry name" value="Ribosomal_mS34"/>
</dbReference>
<dbReference type="Proteomes" id="UP000504621">
    <property type="component" value="Unplaced"/>
</dbReference>
<dbReference type="PANTHER" id="PTHR35316">
    <property type="entry name" value="28S RIBOSOMAL S34 PROTEIN"/>
    <property type="match status" value="1"/>
</dbReference>
<accession>A0A6J0ZSZ6</accession>
<dbReference type="GeneID" id="110411833"/>
<feature type="region of interest" description="Disordered" evidence="1">
    <location>
        <begin position="30"/>
        <end position="56"/>
    </location>
</feature>
<reference evidence="3" key="1">
    <citation type="submission" date="2025-08" db="UniProtKB">
        <authorList>
            <consortium name="RefSeq"/>
        </authorList>
    </citation>
    <scope>IDENTIFICATION</scope>
    <source>
        <tissue evidence="3">Leaf</tissue>
    </source>
</reference>
<evidence type="ECO:0000313" key="2">
    <source>
        <dbReference type="Proteomes" id="UP000504621"/>
    </source>
</evidence>